<organism evidence="10 11">
    <name type="scientific">Candidatus Pullichristensenella stercorigallinarum</name>
    <dbReference type="NCBI Taxonomy" id="2840909"/>
    <lineage>
        <taxon>Bacteria</taxon>
        <taxon>Bacillati</taxon>
        <taxon>Bacillota</taxon>
        <taxon>Clostridia</taxon>
        <taxon>Candidatus Pullichristensenella</taxon>
    </lineage>
</organism>
<feature type="coiled-coil region" evidence="6">
    <location>
        <begin position="410"/>
        <end position="487"/>
    </location>
</feature>
<reference evidence="10" key="1">
    <citation type="submission" date="2020-10" db="EMBL/GenBank/DDBJ databases">
        <authorList>
            <person name="Gilroy R."/>
        </authorList>
    </citation>
    <scope>NUCLEOTIDE SEQUENCE</scope>
    <source>
        <strain evidence="10">ChiSjej6B24-2974</strain>
    </source>
</reference>
<evidence type="ECO:0000256" key="6">
    <source>
        <dbReference type="SAM" id="Coils"/>
    </source>
</evidence>
<feature type="coiled-coil region" evidence="6">
    <location>
        <begin position="686"/>
        <end position="731"/>
    </location>
</feature>
<comment type="subcellular location">
    <subcellularLocation>
        <location evidence="1">Cell membrane</location>
        <topology evidence="1">Multi-pass membrane protein</topology>
    </subcellularLocation>
</comment>
<dbReference type="PANTHER" id="PTHR30287:SF1">
    <property type="entry name" value="INNER MEMBRANE PROTEIN"/>
    <property type="match status" value="1"/>
</dbReference>
<feature type="transmembrane region" description="Helical" evidence="7">
    <location>
        <begin position="20"/>
        <end position="38"/>
    </location>
</feature>
<dbReference type="EMBL" id="DVFZ01000067">
    <property type="protein sequence ID" value="HIQ82764.1"/>
    <property type="molecule type" value="Genomic_DNA"/>
</dbReference>
<dbReference type="Gene3D" id="1.20.5.340">
    <property type="match status" value="1"/>
</dbReference>
<feature type="coiled-coil region" evidence="6">
    <location>
        <begin position="793"/>
        <end position="852"/>
    </location>
</feature>
<feature type="transmembrane region" description="Helical" evidence="7">
    <location>
        <begin position="976"/>
        <end position="999"/>
    </location>
</feature>
<dbReference type="InterPro" id="IPR003838">
    <property type="entry name" value="ABC3_permease_C"/>
</dbReference>
<dbReference type="GO" id="GO:0005886">
    <property type="term" value="C:plasma membrane"/>
    <property type="evidence" value="ECO:0007669"/>
    <property type="project" value="UniProtKB-SubCell"/>
</dbReference>
<keyword evidence="5 7" id="KW-0472">Membrane</keyword>
<accession>A0A9D0ZM44</accession>
<feature type="coiled-coil region" evidence="6">
    <location>
        <begin position="320"/>
        <end position="369"/>
    </location>
</feature>
<keyword evidence="4 7" id="KW-1133">Transmembrane helix</keyword>
<dbReference type="Pfam" id="PF12704">
    <property type="entry name" value="MacB_PCD"/>
    <property type="match status" value="1"/>
</dbReference>
<feature type="coiled-coil region" evidence="6">
    <location>
        <begin position="582"/>
        <end position="641"/>
    </location>
</feature>
<evidence type="ECO:0000256" key="2">
    <source>
        <dbReference type="ARBA" id="ARBA00022475"/>
    </source>
</evidence>
<keyword evidence="6" id="KW-0175">Coiled coil</keyword>
<evidence type="ECO:0000259" key="8">
    <source>
        <dbReference type="Pfam" id="PF02687"/>
    </source>
</evidence>
<protein>
    <submittedName>
        <fullName evidence="10">ABC transporter permease</fullName>
    </submittedName>
</protein>
<feature type="domain" description="ABC3 transporter permease C-terminal" evidence="8">
    <location>
        <begin position="888"/>
        <end position="1006"/>
    </location>
</feature>
<evidence type="ECO:0000313" key="11">
    <source>
        <dbReference type="Proteomes" id="UP000824260"/>
    </source>
</evidence>
<feature type="transmembrane region" description="Helical" evidence="7">
    <location>
        <begin position="933"/>
        <end position="956"/>
    </location>
</feature>
<dbReference type="Proteomes" id="UP000824260">
    <property type="component" value="Unassembled WGS sequence"/>
</dbReference>
<evidence type="ECO:0000259" key="9">
    <source>
        <dbReference type="Pfam" id="PF12704"/>
    </source>
</evidence>
<feature type="transmembrane region" description="Helical" evidence="7">
    <location>
        <begin position="1371"/>
        <end position="1392"/>
    </location>
</feature>
<feature type="transmembrane region" description="Helical" evidence="7">
    <location>
        <begin position="1279"/>
        <end position="1299"/>
    </location>
</feature>
<feature type="domain" description="ABC3 transporter permease C-terminal" evidence="8">
    <location>
        <begin position="1283"/>
        <end position="1399"/>
    </location>
</feature>
<proteinExistence type="predicted"/>
<dbReference type="InterPro" id="IPR038766">
    <property type="entry name" value="Membrane_comp_ABC_pdt"/>
</dbReference>
<comment type="caution">
    <text evidence="10">The sequence shown here is derived from an EMBL/GenBank/DDBJ whole genome shotgun (WGS) entry which is preliminary data.</text>
</comment>
<evidence type="ECO:0000256" key="1">
    <source>
        <dbReference type="ARBA" id="ARBA00004651"/>
    </source>
</evidence>
<reference evidence="10" key="2">
    <citation type="journal article" date="2021" name="PeerJ">
        <title>Extensive microbial diversity within the chicken gut microbiome revealed by metagenomics and culture.</title>
        <authorList>
            <person name="Gilroy R."/>
            <person name="Ravi A."/>
            <person name="Getino M."/>
            <person name="Pursley I."/>
            <person name="Horton D.L."/>
            <person name="Alikhan N.F."/>
            <person name="Baker D."/>
            <person name="Gharbi K."/>
            <person name="Hall N."/>
            <person name="Watson M."/>
            <person name="Adriaenssens E.M."/>
            <person name="Foster-Nyarko E."/>
            <person name="Jarju S."/>
            <person name="Secka A."/>
            <person name="Antonio M."/>
            <person name="Oren A."/>
            <person name="Chaudhuri R.R."/>
            <person name="La Ragione R."/>
            <person name="Hildebrand F."/>
            <person name="Pallen M.J."/>
        </authorList>
    </citation>
    <scope>NUCLEOTIDE SEQUENCE</scope>
    <source>
        <strain evidence="10">ChiSjej6B24-2974</strain>
    </source>
</reference>
<feature type="transmembrane region" description="Helical" evidence="7">
    <location>
        <begin position="1332"/>
        <end position="1351"/>
    </location>
</feature>
<evidence type="ECO:0000313" key="10">
    <source>
        <dbReference type="EMBL" id="HIQ82764.1"/>
    </source>
</evidence>
<feature type="transmembrane region" description="Helical" evidence="7">
    <location>
        <begin position="1054"/>
        <end position="1074"/>
    </location>
</feature>
<gene>
    <name evidence="10" type="ORF">IAA52_06640</name>
</gene>
<evidence type="ECO:0000256" key="5">
    <source>
        <dbReference type="ARBA" id="ARBA00023136"/>
    </source>
</evidence>
<evidence type="ECO:0000256" key="4">
    <source>
        <dbReference type="ARBA" id="ARBA00022989"/>
    </source>
</evidence>
<dbReference type="SUPFAM" id="SSF58100">
    <property type="entry name" value="Bacterial hemolysins"/>
    <property type="match status" value="1"/>
</dbReference>
<sequence>MKALRKSSLREIRKSLGRYLAILAIVALGVGFFCGLRVCRDAMIETGDDYLNRQSMYDYRLISTVGFDESDAAAFSSIDGVLAAAGAVSQDALVESEALDLSGVLMFHSLTEDVNEISLTAGRLPRAANEMVVDATFFPVDSIGATVRIAATNDEDTLDMFAYDEYTIVGLGNSPTYMNYERGSTSLGNGTVLAFAYIPYEGFDCDYYTEIYVRLNTEGEIYSDEYQSGVEQYEDQVTASGESQARQRFETLIGDAESELDDGVADYDEAYAEYLEQRDEAERELLAAWDEIVAGSAQIAANEQLLSDSEQELRDGRAQYNDGRAALNASESQLESAEEETYAQLDQTQAELEAQLAAVQSGMEQIEQSGVLEQYEQLTGAQTQLQSGIAQAETARDTLNNTGTQLRDGVAAAQQSIEALTSQKQQALAALEEQRAALESEIAALEAELATLAPGDDERIAELNAQLETLRAQLQSLESELTSTTADYETRVSAAQQARDSLATQTSTAETNLAALRKELDEALSPLKSELSQVESDISAKQKEIASLDPEADAERIAALQGEISALQGRQGELQGQISTIQNNYSGSIAAAEQEYESLSAQLSQAETDLSTLTQERDNAINSINGQISTANSQIAAAEEELATLTPSPDADRRAEILAALAEKRPALEAVKGQISSTTADYDGKISAAQAQKETLESQLAQYEATYEENLSQIEAQLSSLQAQLSQVQDGLAAIEEGGYIESYRQMQAALPQLQDGLAQVEAGRAQADSEFAAAREQISSGRAVLRDSLSQIEDGERELEDGRTELEDAKAKLEDGIPEYEDGRVQADREFAQAERELADARGEIADAREKISEIEEPDVYVLDRSANIGYACFESDSQIVESISTVFPLFFFMVAALVCMTTMTRMVDEQRTQIGVLKAMGYTPGAIMGKFVFYSGSAATIGSIIGFFFGSTVFPKVIWMAYSLMYGFAEIELVFDWGMGALALGAALLCSVGATWFSVRRELNVTPAELLRPAAPKAGKRILLERIGPLWRRLSFMKKLTMRNIFRYKKRLVMMIIGIGGCTALLVTGLGIRDSISDVVNYQFDEITLYDISVTFTDAQDESAQDAFAAAAGEGTQTLFVHESSVDASAGDTTKSVYLVATSAENLDGFINMHMNEEPVALPGEGEAVISQGLAESLGVGVGDALTVRDSDMTPAQLTVSGVYENYIYNYVFVRPETMEAEWGYTPEVKSAYVAVAEGDDARAVAAELSSLEGVGNVSANIDMRDRVNSMMESLDYIVMLVVFSAGALAFIVLYNLTNINITERTREIATVKVLGFFPRETSSYVFSENFLLCFISALAGLPLGKGLHAFVMSQIKIDMIRFDVRVSLLSYGLAVALTFVFAILVNFALRFKLEKINMAESLKTVE</sequence>
<feature type="domain" description="MacB-like periplasmic core" evidence="9">
    <location>
        <begin position="1057"/>
        <end position="1253"/>
    </location>
</feature>
<dbReference type="PANTHER" id="PTHR30287">
    <property type="entry name" value="MEMBRANE COMPONENT OF PREDICTED ABC SUPERFAMILY METABOLITE UPTAKE TRANSPORTER"/>
    <property type="match status" value="1"/>
</dbReference>
<name>A0A9D0ZM44_9FIRM</name>
<keyword evidence="3 7" id="KW-0812">Transmembrane</keyword>
<dbReference type="Pfam" id="PF02687">
    <property type="entry name" value="FtsX"/>
    <property type="match status" value="2"/>
</dbReference>
<evidence type="ECO:0000256" key="3">
    <source>
        <dbReference type="ARBA" id="ARBA00022692"/>
    </source>
</evidence>
<feature type="transmembrane region" description="Helical" evidence="7">
    <location>
        <begin position="887"/>
        <end position="905"/>
    </location>
</feature>
<evidence type="ECO:0000256" key="7">
    <source>
        <dbReference type="SAM" id="Phobius"/>
    </source>
</evidence>
<dbReference type="Gene3D" id="1.10.287.1490">
    <property type="match status" value="2"/>
</dbReference>
<keyword evidence="2" id="KW-1003">Cell membrane</keyword>
<dbReference type="InterPro" id="IPR025857">
    <property type="entry name" value="MacB_PCD"/>
</dbReference>